<sequence length="97" mass="11173">MRIIRRPSSFIRRPSCARPRFIWDCRKDAIEPVAEFQAWVDTPEGDVPVLLASFAGIDPPFAAAERTKSRFIAMTESRQLSEVERNLLRRAYEHVLG</sequence>
<evidence type="ECO:0000313" key="2">
    <source>
        <dbReference type="Proteomes" id="UP000739411"/>
    </source>
</evidence>
<name>A0A935JY90_9RHOO</name>
<organism evidence="1 2">
    <name type="scientific">Candidatus Dechloromonas phosphorivorans</name>
    <dbReference type="NCBI Taxonomy" id="2899244"/>
    <lineage>
        <taxon>Bacteria</taxon>
        <taxon>Pseudomonadati</taxon>
        <taxon>Pseudomonadota</taxon>
        <taxon>Betaproteobacteria</taxon>
        <taxon>Rhodocyclales</taxon>
        <taxon>Azonexaceae</taxon>
        <taxon>Dechloromonas</taxon>
    </lineage>
</organism>
<reference evidence="1 2" key="1">
    <citation type="submission" date="2020-10" db="EMBL/GenBank/DDBJ databases">
        <title>Connecting structure to function with the recovery of over 1000 high-quality activated sludge metagenome-assembled genomes encoding full-length rRNA genes using long-read sequencing.</title>
        <authorList>
            <person name="Singleton C.M."/>
            <person name="Petriglieri F."/>
            <person name="Kristensen J.M."/>
            <person name="Kirkegaard R.H."/>
            <person name="Michaelsen T.Y."/>
            <person name="Andersen M.H."/>
            <person name="Karst S.M."/>
            <person name="Dueholm M.S."/>
            <person name="Nielsen P.H."/>
            <person name="Albertsen M."/>
        </authorList>
    </citation>
    <scope>NUCLEOTIDE SEQUENCE [LARGE SCALE GENOMIC DNA]</scope>
    <source>
        <strain evidence="1">EsbW_18-Q3-R4-48_BATAC.463</strain>
    </source>
</reference>
<accession>A0A935JY90</accession>
<dbReference type="EMBL" id="JADJMS010000020">
    <property type="protein sequence ID" value="MBK7415405.1"/>
    <property type="molecule type" value="Genomic_DNA"/>
</dbReference>
<gene>
    <name evidence="1" type="ORF">IPJ38_10185</name>
</gene>
<protein>
    <submittedName>
        <fullName evidence="1">Uncharacterized protein</fullName>
    </submittedName>
</protein>
<proteinExistence type="predicted"/>
<comment type="caution">
    <text evidence="1">The sequence shown here is derived from an EMBL/GenBank/DDBJ whole genome shotgun (WGS) entry which is preliminary data.</text>
</comment>
<evidence type="ECO:0000313" key="1">
    <source>
        <dbReference type="EMBL" id="MBK7415405.1"/>
    </source>
</evidence>
<dbReference type="AlphaFoldDB" id="A0A935JY90"/>
<dbReference type="Proteomes" id="UP000739411">
    <property type="component" value="Unassembled WGS sequence"/>
</dbReference>